<evidence type="ECO:0000313" key="2">
    <source>
        <dbReference type="EMBL" id="SET21804.1"/>
    </source>
</evidence>
<dbReference type="PANTHER" id="PTHR23150">
    <property type="entry name" value="SULFATASE MODIFYING FACTOR 1, 2"/>
    <property type="match status" value="1"/>
</dbReference>
<dbReference type="InterPro" id="IPR042095">
    <property type="entry name" value="SUMF_sf"/>
</dbReference>
<dbReference type="InterPro" id="IPR016187">
    <property type="entry name" value="CTDL_fold"/>
</dbReference>
<dbReference type="Gene3D" id="3.90.1580.10">
    <property type="entry name" value="paralog of FGE (formylglycine-generating enzyme)"/>
    <property type="match status" value="1"/>
</dbReference>
<dbReference type="PANTHER" id="PTHR23150:SF19">
    <property type="entry name" value="FORMYLGLYCINE-GENERATING ENZYME"/>
    <property type="match status" value="1"/>
</dbReference>
<organism evidence="2 3">
    <name type="scientific">Draconibacterium orientale</name>
    <dbReference type="NCBI Taxonomy" id="1168034"/>
    <lineage>
        <taxon>Bacteria</taxon>
        <taxon>Pseudomonadati</taxon>
        <taxon>Bacteroidota</taxon>
        <taxon>Bacteroidia</taxon>
        <taxon>Marinilabiliales</taxon>
        <taxon>Prolixibacteraceae</taxon>
        <taxon>Draconibacterium</taxon>
    </lineage>
</organism>
<feature type="domain" description="Sulfatase-modifying factor enzyme-like" evidence="1">
    <location>
        <begin position="76"/>
        <end position="368"/>
    </location>
</feature>
<dbReference type="AlphaFoldDB" id="A0A1I0CQA5"/>
<evidence type="ECO:0000259" key="1">
    <source>
        <dbReference type="Pfam" id="PF03781"/>
    </source>
</evidence>
<reference evidence="2 3" key="1">
    <citation type="submission" date="2016-10" db="EMBL/GenBank/DDBJ databases">
        <authorList>
            <person name="de Groot N.N."/>
        </authorList>
    </citation>
    <scope>NUCLEOTIDE SEQUENCE [LARGE SCALE GENOMIC DNA]</scope>
    <source>
        <strain evidence="2 3">DSM 25947</strain>
    </source>
</reference>
<accession>A0A1I0CQA5</accession>
<gene>
    <name evidence="2" type="ORF">SAMN05444285_10829</name>
</gene>
<keyword evidence="2" id="KW-0449">Lipoprotein</keyword>
<dbReference type="Pfam" id="PF03781">
    <property type="entry name" value="FGE-sulfatase"/>
    <property type="match status" value="1"/>
</dbReference>
<sequence>MNKLVIFVSMRKFIQTMNFKRLKPFVFIALAAFVSGCGLFGIGGKGDSSRTTGWEYNAEETGNIPNISGYEQEAGPGLVFVQGGTFTMGRVEQDVMYRNDNYPRRVTVASFYMDETEVSNQDYREFTHWTGRVYPGDVEKMKAITPDSSVWRKDLAYNEPYVNNYFRHPAYSEYPVVGVTWEQAEAYCAWRTDRVNEQILVDKGIITHDNTQSGENVYTTDTYLTGIYQGTEGDKPVENPDGTTRRPKWEDGIMLPNYRLPTEAEWEYAAYGLIGNTDGELLTDRKLYPWNGSYLRQDKKKEKGRLKANFVRGRGDMMGMAGALNDNADIAAPVFSYEPNDYNLYCMSGNVNEWVADVYRPMSLNDVEEFNPFRGNVITEYRRDQNGQLMRDQYGELIKDTIAGMDYRNVLDGDPKSQIVEGDTWIGNDTETEGMYIQDDRPGAFSSLITDEVRVYKGGSWQDRPYWLVPGTRRYLEQTKAQNDLGFRCAMTRVGSPEGF</sequence>
<dbReference type="EMBL" id="FOHT01000008">
    <property type="protein sequence ID" value="SET21804.1"/>
    <property type="molecule type" value="Genomic_DNA"/>
</dbReference>
<dbReference type="SUPFAM" id="SSF56436">
    <property type="entry name" value="C-type lectin-like"/>
    <property type="match status" value="1"/>
</dbReference>
<evidence type="ECO:0000313" key="3">
    <source>
        <dbReference type="Proteomes" id="UP000181981"/>
    </source>
</evidence>
<name>A0A1I0CQA5_9BACT</name>
<dbReference type="InterPro" id="IPR005532">
    <property type="entry name" value="SUMF_dom"/>
</dbReference>
<dbReference type="InterPro" id="IPR051043">
    <property type="entry name" value="Sulfatase_Mod_Factor_Kinase"/>
</dbReference>
<protein>
    <submittedName>
        <fullName evidence="2">Gliding motility-associated lipoprotein GldJ</fullName>
    </submittedName>
</protein>
<dbReference type="Proteomes" id="UP000181981">
    <property type="component" value="Unassembled WGS sequence"/>
</dbReference>
<proteinExistence type="predicted"/>
<dbReference type="GO" id="GO:0120147">
    <property type="term" value="F:formylglycine-generating oxidase activity"/>
    <property type="evidence" value="ECO:0007669"/>
    <property type="project" value="TreeGrafter"/>
</dbReference>